<dbReference type="Proteomes" id="UP000018291">
    <property type="component" value="Unassembled WGS sequence"/>
</dbReference>
<dbReference type="HOGENOM" id="CLU_2859370_0_0_11"/>
<dbReference type="EMBL" id="CANL01000025">
    <property type="protein sequence ID" value="CCM64013.1"/>
    <property type="molecule type" value="Genomic_DNA"/>
</dbReference>
<reference evidence="1 2" key="1">
    <citation type="journal article" date="2013" name="ISME J.">
        <title>Metabolic model for the filamentous 'Candidatus Microthrix parvicella' based on genomic and metagenomic analyses.</title>
        <authorList>
            <person name="Jon McIlroy S."/>
            <person name="Kristiansen R."/>
            <person name="Albertsen M."/>
            <person name="Michael Karst S."/>
            <person name="Rossetti S."/>
            <person name="Lund Nielsen J."/>
            <person name="Tandoi V."/>
            <person name="James Seviour R."/>
            <person name="Nielsen P.H."/>
        </authorList>
    </citation>
    <scope>NUCLEOTIDE SEQUENCE [LARGE SCALE GENOMIC DNA]</scope>
    <source>
        <strain evidence="1 2">RN1</strain>
    </source>
</reference>
<keyword evidence="2" id="KW-1185">Reference proteome</keyword>
<protein>
    <submittedName>
        <fullName evidence="1">Uncharacterized protein</fullName>
    </submittedName>
</protein>
<comment type="caution">
    <text evidence="1">The sequence shown here is derived from an EMBL/GenBank/DDBJ whole genome shotgun (WGS) entry which is preliminary data.</text>
</comment>
<gene>
    <name evidence="1" type="ORF">BN381_310109</name>
</gene>
<proteinExistence type="predicted"/>
<dbReference type="AlphaFoldDB" id="R4YZW6"/>
<evidence type="ECO:0000313" key="2">
    <source>
        <dbReference type="Proteomes" id="UP000018291"/>
    </source>
</evidence>
<accession>R4YZW6</accession>
<name>R4YZW6_9ACTN</name>
<sequence>MDPSPQVPAAFTSQLDDPPFASNVRSLLLPARPLIAEGLDSGAARPLTGDVLAEIRAKSFESDE</sequence>
<organism evidence="1 2">
    <name type="scientific">Candidatus Neomicrothrix parvicella RN1</name>
    <dbReference type="NCBI Taxonomy" id="1229780"/>
    <lineage>
        <taxon>Bacteria</taxon>
        <taxon>Bacillati</taxon>
        <taxon>Actinomycetota</taxon>
        <taxon>Acidimicrobiia</taxon>
        <taxon>Acidimicrobiales</taxon>
        <taxon>Microthrixaceae</taxon>
        <taxon>Candidatus Neomicrothrix</taxon>
    </lineage>
</organism>
<evidence type="ECO:0000313" key="1">
    <source>
        <dbReference type="EMBL" id="CCM64013.1"/>
    </source>
</evidence>